<dbReference type="RefSeq" id="WP_160971832.1">
    <property type="nucleotide sequence ID" value="NZ_WWEN01000002.1"/>
</dbReference>
<dbReference type="Proteomes" id="UP000479043">
    <property type="component" value="Unassembled WGS sequence"/>
</dbReference>
<comment type="caution">
    <text evidence="2">The sequence shown here is derived from an EMBL/GenBank/DDBJ whole genome shotgun (WGS) entry which is preliminary data.</text>
</comment>
<name>A0A6L8LGJ2_9RHOB</name>
<evidence type="ECO:0000313" key="2">
    <source>
        <dbReference type="EMBL" id="MYM54116.1"/>
    </source>
</evidence>
<organism evidence="2 3">
    <name type="scientific">Thalassovita mangrovi</name>
    <dbReference type="NCBI Taxonomy" id="2692236"/>
    <lineage>
        <taxon>Bacteria</taxon>
        <taxon>Pseudomonadati</taxon>
        <taxon>Pseudomonadota</taxon>
        <taxon>Alphaproteobacteria</taxon>
        <taxon>Rhodobacterales</taxon>
        <taxon>Roseobacteraceae</taxon>
        <taxon>Thalassovita</taxon>
    </lineage>
</organism>
<protein>
    <recommendedName>
        <fullName evidence="4">DUF3971 domain-containing protein</fullName>
    </recommendedName>
</protein>
<keyword evidence="1" id="KW-0812">Transmembrane</keyword>
<keyword evidence="3" id="KW-1185">Reference proteome</keyword>
<reference evidence="2 3" key="1">
    <citation type="submission" date="2020-01" db="EMBL/GenBank/DDBJ databases">
        <authorList>
            <person name="Chen S."/>
        </authorList>
    </citation>
    <scope>NUCLEOTIDE SEQUENCE [LARGE SCALE GENOMIC DNA]</scope>
    <source>
        <strain evidence="2 3">GS-10</strain>
    </source>
</reference>
<feature type="transmembrane region" description="Helical" evidence="1">
    <location>
        <begin position="20"/>
        <end position="40"/>
    </location>
</feature>
<evidence type="ECO:0008006" key="4">
    <source>
        <dbReference type="Google" id="ProtNLM"/>
    </source>
</evidence>
<evidence type="ECO:0000256" key="1">
    <source>
        <dbReference type="SAM" id="Phobius"/>
    </source>
</evidence>
<evidence type="ECO:0000313" key="3">
    <source>
        <dbReference type="Proteomes" id="UP000479043"/>
    </source>
</evidence>
<gene>
    <name evidence="2" type="ORF">GR167_02280</name>
</gene>
<keyword evidence="1" id="KW-1133">Transmembrane helix</keyword>
<sequence>MSPKQDKQQEQQRTGRAGRIALWGGGGIVAVLALLSWLIYSAIGRPIQAPAWLHSRIEARLAQMLPDMDVSFGALSVIVNANGRPRVQLRDVEISQPDGPVILAMSDLETGLALKPLLKGKAQLGRVRLSGAAIHVTRRKDGSFDLSFGSTLPQVGQAARIQELIDGLDGLLLSPQLSNLTAIDADALIVRYEDLRAGRAWTIDGGRVRLTREGDDLRISGDLAVLSGYDYATTVELNFESRIGETEAQFGMIFEDMPAQDIAVQSAAVAWLDVVRAPISGALRGSVTETGIGDISGTVQISDGVIQPTDQTRPIPFTEARTYFTYFPEAETLVFDEVSVSSEWITARAEGKAILRGLETGLPEELLGQFTLTGLSTNPDDLLDAPLSLDAAEMSFRMELDPFVLHMGELMLEEQGQVIVLSGEAAAEPEGWRLAVQGQADRLDSDVVLALWPESLKTKTRSWVAENILDVTLSRGQLAYRKLPNRPHDLYAGFEFDGAKVRFSPNMPPVEAGSGHAEIRGTRFIAAADRGHIRAAQGGAIDIAGSSIIIPDTTLKPTPARVDLNTSSTITAALSLLDSDPLNLLTKAGRPVDLADGRAQARGTLDLLLKKKLLKEEISFDITADLRNLRSDKIVPGRVLRAARLDLSAQNELLTISGSGRIGQVPFDAVFEDDLRPEDKGRSRVYGVAELSNAFLDEFSIALPRDTLTGRGDGVFELALQKGEAARFTLSSDLKGIGLRVPELGWALGQETGGTFEINGQLSQPLQVERMSLQAPGLSAAGTLSLTEDGALDRLQFDTVAAGAWLNAPVTLIGRGKGVAPAVEVNGGWIDLPSRPDIAGRGGDGGAGSTPISAALDRVQVTKSIALTGVRGDFTAGDGFAGTFAGRINGQAPVTGRVFPVGDRTGIDISANDAGAAVAAAGLLKKGHQGTLALRLTPVSDPGNYDGRLKIENIRIRDVPALASLLHAISVVGLLEQMGGTGILFGEVEARFRLTPDQLILRESSAVGASMGLSMDGIYDFKQNKMDFQGVLSPIYAINAIGSLLTRKGEGLIGFNYSLRGSPEKPSVQVNPLSIFTPGMFREIFRRPPPKVSE</sequence>
<proteinExistence type="predicted"/>
<keyword evidence="1" id="KW-0472">Membrane</keyword>
<accession>A0A6L8LGJ2</accession>
<dbReference type="AlphaFoldDB" id="A0A6L8LGJ2"/>
<dbReference type="EMBL" id="WWEN01000002">
    <property type="protein sequence ID" value="MYM54116.1"/>
    <property type="molecule type" value="Genomic_DNA"/>
</dbReference>